<comment type="subunit">
    <text evidence="16">Component of the ribosome quality control complex (RQC).</text>
</comment>
<evidence type="ECO:0000256" key="7">
    <source>
        <dbReference type="ARBA" id="ARBA00022490"/>
    </source>
</evidence>
<comment type="similarity">
    <text evidence="4 16">Belongs to the LTN1 family.</text>
</comment>
<organism evidence="18 19">
    <name type="scientific">Elsinoe ampelina</name>
    <dbReference type="NCBI Taxonomy" id="302913"/>
    <lineage>
        <taxon>Eukaryota</taxon>
        <taxon>Fungi</taxon>
        <taxon>Dikarya</taxon>
        <taxon>Ascomycota</taxon>
        <taxon>Pezizomycotina</taxon>
        <taxon>Dothideomycetes</taxon>
        <taxon>Dothideomycetidae</taxon>
        <taxon>Myriangiales</taxon>
        <taxon>Elsinoaceae</taxon>
        <taxon>Elsinoe</taxon>
    </lineage>
</organism>
<evidence type="ECO:0000259" key="17">
    <source>
        <dbReference type="PROSITE" id="PS50089"/>
    </source>
</evidence>
<accession>A0A6A6GQ61</accession>
<dbReference type="Proteomes" id="UP000799538">
    <property type="component" value="Unassembled WGS sequence"/>
</dbReference>
<name>A0A6A6GQ61_9PEZI</name>
<evidence type="ECO:0000256" key="6">
    <source>
        <dbReference type="ARBA" id="ARBA00017157"/>
    </source>
</evidence>
<evidence type="ECO:0000256" key="10">
    <source>
        <dbReference type="ARBA" id="ARBA00022737"/>
    </source>
</evidence>
<dbReference type="Gene3D" id="3.30.40.10">
    <property type="entry name" value="Zinc/RING finger domain, C3HC4 (zinc finger)"/>
    <property type="match status" value="1"/>
</dbReference>
<dbReference type="PANTHER" id="PTHR12389">
    <property type="entry name" value="ZINC FINGER PROTEIN 294"/>
    <property type="match status" value="1"/>
</dbReference>
<dbReference type="GO" id="GO:0005829">
    <property type="term" value="C:cytosol"/>
    <property type="evidence" value="ECO:0007669"/>
    <property type="project" value="UniProtKB-SubCell"/>
</dbReference>
<comment type="function">
    <text evidence="14">E3 ubiquitin-protein ligase component of the ribosome quality control complex (RQC), a ribosome-associated complex that mediates ubiquitination and extraction of incompletely synthesized nascent chains for proteasomal degradation. Mediates ubiquitination of proteins derived from mRNAs lacking stop codons (non-stop proteins) and other translation arrest products induced by poly-lysine sequences and tandem rare codons. Ubiquitination leads to CDC48 recruitment for extraction and degradation of the incomplete translation product. May indirectly play a role in chromatin function and transcription.</text>
</comment>
<comment type="catalytic activity">
    <reaction evidence="1 16">
        <text>S-ubiquitinyl-[E2 ubiquitin-conjugating enzyme]-L-cysteine + [acceptor protein]-L-lysine = [E2 ubiquitin-conjugating enzyme]-L-cysteine + N(6)-ubiquitinyl-[acceptor protein]-L-lysine.</text>
        <dbReference type="EC" id="2.3.2.27"/>
    </reaction>
</comment>
<comment type="pathway">
    <text evidence="3 16">Protein modification; protein ubiquitination.</text>
</comment>
<dbReference type="PANTHER" id="PTHR12389:SF0">
    <property type="entry name" value="E3 UBIQUITIN-PROTEIN LIGASE LISTERIN"/>
    <property type="match status" value="1"/>
</dbReference>
<dbReference type="EMBL" id="ML992501">
    <property type="protein sequence ID" value="KAF2227886.1"/>
    <property type="molecule type" value="Genomic_DNA"/>
</dbReference>
<evidence type="ECO:0000256" key="12">
    <source>
        <dbReference type="ARBA" id="ARBA00022786"/>
    </source>
</evidence>
<reference evidence="19" key="1">
    <citation type="journal article" date="2020" name="Stud. Mycol.">
        <title>101 Dothideomycetes genomes: A test case for predicting lifestyles and emergence of pathogens.</title>
        <authorList>
            <person name="Haridas S."/>
            <person name="Albert R."/>
            <person name="Binder M."/>
            <person name="Bloem J."/>
            <person name="LaButti K."/>
            <person name="Salamov A."/>
            <person name="Andreopoulos B."/>
            <person name="Baker S."/>
            <person name="Barry K."/>
            <person name="Bills G."/>
            <person name="Bluhm B."/>
            <person name="Cannon C."/>
            <person name="Castanera R."/>
            <person name="Culley D."/>
            <person name="Daum C."/>
            <person name="Ezra D."/>
            <person name="Gonzalez J."/>
            <person name="Henrissat B."/>
            <person name="Kuo A."/>
            <person name="Liang C."/>
            <person name="Lipzen A."/>
            <person name="Lutzoni F."/>
            <person name="Magnuson J."/>
            <person name="Mondo S."/>
            <person name="Nolan M."/>
            <person name="Ohm R."/>
            <person name="Pangilinan J."/>
            <person name="Park H.-J."/>
            <person name="Ramirez L."/>
            <person name="Alfaro M."/>
            <person name="Sun H."/>
            <person name="Tritt A."/>
            <person name="Yoshinaga Y."/>
            <person name="Zwiers L.-H."/>
            <person name="Turgeon B."/>
            <person name="Goodwin S."/>
            <person name="Spatafora J."/>
            <person name="Crous P."/>
            <person name="Grigoriev I."/>
        </authorList>
    </citation>
    <scope>NUCLEOTIDE SEQUENCE [LARGE SCALE GENOMIC DNA]</scope>
    <source>
        <strain evidence="19">CECT 20119</strain>
    </source>
</reference>
<dbReference type="GO" id="GO:1990112">
    <property type="term" value="C:RQC complex"/>
    <property type="evidence" value="ECO:0007669"/>
    <property type="project" value="UniProtKB-UniRule"/>
</dbReference>
<evidence type="ECO:0000313" key="18">
    <source>
        <dbReference type="EMBL" id="KAF2227886.1"/>
    </source>
</evidence>
<dbReference type="Pfam" id="PF13639">
    <property type="entry name" value="zf-RING_2"/>
    <property type="match status" value="1"/>
</dbReference>
<keyword evidence="10" id="KW-0677">Repeat</keyword>
<dbReference type="SMART" id="SM00184">
    <property type="entry name" value="RING"/>
    <property type="match status" value="1"/>
</dbReference>
<feature type="domain" description="RING-type" evidence="17">
    <location>
        <begin position="1531"/>
        <end position="1577"/>
    </location>
</feature>
<dbReference type="FunFam" id="3.30.40.10:FF:000038">
    <property type="entry name" value="E3 ubiquitin-protein ligase listerin"/>
    <property type="match status" value="1"/>
</dbReference>
<dbReference type="InterPro" id="IPR013083">
    <property type="entry name" value="Znf_RING/FYVE/PHD"/>
</dbReference>
<dbReference type="Gene3D" id="1.25.10.10">
    <property type="entry name" value="Leucine-rich Repeat Variant"/>
    <property type="match status" value="1"/>
</dbReference>
<dbReference type="EC" id="2.3.2.27" evidence="5 16"/>
<dbReference type="InterPro" id="IPR054477">
    <property type="entry name" value="LTN1_E3_ligase_6th"/>
</dbReference>
<dbReference type="SMART" id="SM01197">
    <property type="entry name" value="FANCL_C"/>
    <property type="match status" value="1"/>
</dbReference>
<evidence type="ECO:0000256" key="2">
    <source>
        <dbReference type="ARBA" id="ARBA00004514"/>
    </source>
</evidence>
<evidence type="ECO:0000256" key="5">
    <source>
        <dbReference type="ARBA" id="ARBA00012483"/>
    </source>
</evidence>
<evidence type="ECO:0000256" key="13">
    <source>
        <dbReference type="ARBA" id="ARBA00022833"/>
    </source>
</evidence>
<dbReference type="InterPro" id="IPR054476">
    <property type="entry name" value="Ltn1_N"/>
</dbReference>
<dbReference type="Pfam" id="PF22999">
    <property type="entry name" value="LTN1_E3_ligase_6th"/>
    <property type="match status" value="1"/>
</dbReference>
<dbReference type="InterPro" id="IPR011016">
    <property type="entry name" value="Znf_RING-CH"/>
</dbReference>
<dbReference type="CDD" id="cd16491">
    <property type="entry name" value="RING-CH-C4HC3_LTN1"/>
    <property type="match status" value="1"/>
</dbReference>
<evidence type="ECO:0000256" key="11">
    <source>
        <dbReference type="ARBA" id="ARBA00022771"/>
    </source>
</evidence>
<dbReference type="GO" id="GO:0008270">
    <property type="term" value="F:zinc ion binding"/>
    <property type="evidence" value="ECO:0007669"/>
    <property type="project" value="UniProtKB-KW"/>
</dbReference>
<keyword evidence="8 16" id="KW-0808">Transferase</keyword>
<dbReference type="PROSITE" id="PS50089">
    <property type="entry name" value="ZF_RING_2"/>
    <property type="match status" value="1"/>
</dbReference>
<keyword evidence="9 16" id="KW-0479">Metal-binding</keyword>
<dbReference type="SMART" id="SM00744">
    <property type="entry name" value="RINGv"/>
    <property type="match status" value="1"/>
</dbReference>
<dbReference type="Pfam" id="PF23009">
    <property type="entry name" value="UBC_like"/>
    <property type="match status" value="1"/>
</dbReference>
<dbReference type="UniPathway" id="UPA00143"/>
<evidence type="ECO:0000313" key="19">
    <source>
        <dbReference type="Proteomes" id="UP000799538"/>
    </source>
</evidence>
<dbReference type="InterPro" id="IPR054478">
    <property type="entry name" value="LTN1_UBC"/>
</dbReference>
<evidence type="ECO:0000256" key="9">
    <source>
        <dbReference type="ARBA" id="ARBA00022723"/>
    </source>
</evidence>
<dbReference type="Pfam" id="PF22958">
    <property type="entry name" value="Ltn1_1st"/>
    <property type="match status" value="1"/>
</dbReference>
<dbReference type="GO" id="GO:0061630">
    <property type="term" value="F:ubiquitin protein ligase activity"/>
    <property type="evidence" value="ECO:0007669"/>
    <property type="project" value="UniProtKB-UniRule"/>
</dbReference>
<evidence type="ECO:0000256" key="14">
    <source>
        <dbReference type="ARBA" id="ARBA00055150"/>
    </source>
</evidence>
<evidence type="ECO:0000256" key="16">
    <source>
        <dbReference type="RuleBase" id="RU367090"/>
    </source>
</evidence>
<dbReference type="OrthoDB" id="6108at2759"/>
<keyword evidence="7" id="KW-0963">Cytoplasm</keyword>
<sequence length="1584" mass="175820">MKKSFKSQASSGRATFGAPSFGGFGSSAFDSGSSPLSHVYEPPNLTTISDANVVVQLKNLMKKDGKTKSKALEDLIAYTTTNKTEIEEGVFTAYIKLYPRLSIDAERRVRQLSHTLVGHIVVKCGKRVAPYLPQIAGPWLCGQHDPDRAVSRSANEAFQAAFNTQEKAQNFRRLFQRQIVEYCRDAVLHETPQTLSDTRNVSKETADAIYYRVVATSLALIAAFIMNLPNEELDKVSDAYTAILTDKVFLELLSAYDPPTRNAVMRILRGCIQTSKCTTDLDYTLTSHVIFSKVLPSDQTSTAGDVLALLVLLTEQQPSIWKAESGSKKSPDRRLRSFIKRGAQSSASEYWDSLTSLFDRMPPEILPSDSAAVKEWMTALLEGVTQRQEPRHTTSAWSNYTDISMRLYQCLPSSEQDAFVNDWFLPVIDQYVSPSEATSKWTIPISKPEPLIAKLVLQDALGESVPVKWPQYTDQLTDLMKLSQPEQSNEFDKSQAAVVAAVRHWLALQLAVLSGQHGTPDKIEPVILKETARLQQAATDLLVSRRGKPYSAAFTITELAKHHEKLNSTELLSSPSQDYLLDSLHSISDPELFDRVWNSWATRLTRQDESPEESNAAMKFLLSSKTQATRDLARDHEGVQSLLKRLLGPTKLSTIASTELAPLLALASDSTTEHILSASMAALETSDDPGVAIDGLEVLDQAKPGTLREFATSSSGSELLPRIINIRQSTSGDLEEKARQLHERLIGVDGRPLSPNSATGMIRRELENTSQASLPISVISEIVESQMQDFEGEMVDLLVSLANSWDMSLRPFSERKLASSLAMMNPLAGAIHLLNGQAQSTKSTTDNEGLTQPIRIATFARFILSKLSPARLEARQEAHLLSLVSWTALLVDDNTNVFNSNGIWVRSPFSSTENVVTDFVAHAKKLVIQRLSSVGTDSELFAEFTDINLESISSVNAFDFCKARLYLAVTTELFEGQGLSKQKISELEEDVKAYRKDGRTLPLCATVALLSSQFAQSPFLQRYLNELVADLSAAGGSVEKTMQNLVVSNLILQTQPELEGTVQKHRLVLLVKHLTTQLGDAEKVPVALRAEAATALRYLVPHISDIYGEHWSQILATVSSILRDGFSTPRLDEMRLALVHSALRLHTALQLITYESEPNEDLVDAFKECKDDVDGGILALLSNECTSTEFRHVPLRITEDLIARKARKLDKISDVDAENLWPQLDSKSPSLQSSAFELLGRYTDDRQEAVSFDAALEKKIAHLPEQLLSLILDAPDIDTVISASFEDEIPHDLKAYILSWQLVFRHFDKASANVRDHYVEDIRSSDYLPPLLDLIYDFLGFTTSKPIDASKFAITSHDWSGHDDPEIETQSALIHLFYLTLTHLPSLAKQHYLSQSNRTLSNNISTWTAKHISPHVITSLFSRVTTWSTTFASDPEYENFSLKIAPKSREVTASYLIDEQPMSILIALPETYPLTGATVTGLSRAALDPKKWQSWIRGCQGVIHFSNGDLVDGLRSWRTNVKGALAGQSECAICYSVISGDKQLPTKRCSTCRNMFHNGCLFKWFRTSNSSSCPLCRQAWSYSG</sequence>
<dbReference type="Pfam" id="PF23280">
    <property type="entry name" value="TPR_26"/>
    <property type="match status" value="1"/>
</dbReference>
<dbReference type="InterPro" id="IPR016024">
    <property type="entry name" value="ARM-type_fold"/>
</dbReference>
<evidence type="ECO:0000256" key="15">
    <source>
        <dbReference type="PROSITE-ProRule" id="PRU00175"/>
    </source>
</evidence>
<dbReference type="InterPro" id="IPR011989">
    <property type="entry name" value="ARM-like"/>
</dbReference>
<dbReference type="GO" id="GO:1990116">
    <property type="term" value="P:ribosome-associated ubiquitin-dependent protein catabolic process"/>
    <property type="evidence" value="ECO:0007669"/>
    <property type="project" value="UniProtKB-UniRule"/>
</dbReference>
<protein>
    <recommendedName>
        <fullName evidence="6 16">E3 ubiquitin-protein ligase listerin</fullName>
        <ecNumber evidence="5 16">2.3.2.27</ecNumber>
    </recommendedName>
    <alternativeName>
        <fullName evidence="16">RING-type E3 ubiquitin transferase listerin</fullName>
    </alternativeName>
</protein>
<evidence type="ECO:0000256" key="8">
    <source>
        <dbReference type="ARBA" id="ARBA00022679"/>
    </source>
</evidence>
<dbReference type="GO" id="GO:0043023">
    <property type="term" value="F:ribosomal large subunit binding"/>
    <property type="evidence" value="ECO:0007669"/>
    <property type="project" value="TreeGrafter"/>
</dbReference>
<dbReference type="InterPro" id="IPR057030">
    <property type="entry name" value="TPR_Rkr-1"/>
</dbReference>
<keyword evidence="13 16" id="KW-0862">Zinc</keyword>
<comment type="subcellular location">
    <subcellularLocation>
        <location evidence="2">Cytoplasm</location>
        <location evidence="2">Cytosol</location>
    </subcellularLocation>
</comment>
<dbReference type="InterPro" id="IPR039804">
    <property type="entry name" value="RING-CH-C4HC3_LTN1"/>
</dbReference>
<dbReference type="SUPFAM" id="SSF48371">
    <property type="entry name" value="ARM repeat"/>
    <property type="match status" value="2"/>
</dbReference>
<evidence type="ECO:0000256" key="1">
    <source>
        <dbReference type="ARBA" id="ARBA00000900"/>
    </source>
</evidence>
<keyword evidence="11 15" id="KW-0863">Zinc-finger</keyword>
<evidence type="ECO:0000256" key="4">
    <source>
        <dbReference type="ARBA" id="ARBA00007997"/>
    </source>
</evidence>
<gene>
    <name evidence="18" type="ORF">BDZ85DRAFT_188675</name>
</gene>
<dbReference type="InterPro" id="IPR039795">
    <property type="entry name" value="LTN1/Rkr1"/>
</dbReference>
<proteinExistence type="inferred from homology"/>
<dbReference type="GO" id="GO:0016567">
    <property type="term" value="P:protein ubiquitination"/>
    <property type="evidence" value="ECO:0007669"/>
    <property type="project" value="UniProtKB-UniPathway"/>
</dbReference>
<comment type="function">
    <text evidence="16">E3 ubiquitin-protein ligase. Component of the ribosome quality control complex (RQC), a ribosome-associated complex that mediates ubiquitination and extraction of incompletely synthesized nascent chains for proteasomal degradation.</text>
</comment>
<keyword evidence="19" id="KW-1185">Reference proteome</keyword>
<dbReference type="SUPFAM" id="SSF57850">
    <property type="entry name" value="RING/U-box"/>
    <property type="match status" value="1"/>
</dbReference>
<dbReference type="GO" id="GO:0072344">
    <property type="term" value="P:rescue of stalled ribosome"/>
    <property type="evidence" value="ECO:0007669"/>
    <property type="project" value="UniProtKB-UniRule"/>
</dbReference>
<dbReference type="InterPro" id="IPR001841">
    <property type="entry name" value="Znf_RING"/>
</dbReference>
<keyword evidence="12 16" id="KW-0833">Ubl conjugation pathway</keyword>
<evidence type="ECO:0000256" key="3">
    <source>
        <dbReference type="ARBA" id="ARBA00004906"/>
    </source>
</evidence>